<accession>A0ABD2MZQ5</accession>
<evidence type="ECO:0000256" key="5">
    <source>
        <dbReference type="ARBA" id="ARBA00023002"/>
    </source>
</evidence>
<comment type="pathway">
    <text evidence="2">Pyrimidine metabolism; UMP biosynthesis via de novo pathway.</text>
</comment>
<comment type="caution">
    <text evidence="7">The sequence shown here is derived from an EMBL/GenBank/DDBJ whole genome shotgun (WGS) entry which is preliminary data.</text>
</comment>
<name>A0ABD2MZQ5_9CUCU</name>
<proteinExistence type="predicted"/>
<evidence type="ECO:0000313" key="7">
    <source>
        <dbReference type="EMBL" id="KAL3271884.1"/>
    </source>
</evidence>
<evidence type="ECO:0000256" key="3">
    <source>
        <dbReference type="ARBA" id="ARBA00022630"/>
    </source>
</evidence>
<sequence>MPNKKELYDLFVSVVQAAKRVPNRPALLVKLASDLSYEERKDVADVIMKKECKVDGLIISNTTVFKPDSLSCEKEALVTGGLSGKPLKTMSTQMVADMYQLTNGMPIIGK</sequence>
<dbReference type="Proteomes" id="UP001516400">
    <property type="component" value="Unassembled WGS sequence"/>
</dbReference>
<evidence type="ECO:0000313" key="8">
    <source>
        <dbReference type="Proteomes" id="UP001516400"/>
    </source>
</evidence>
<evidence type="ECO:0000256" key="1">
    <source>
        <dbReference type="ARBA" id="ARBA00001917"/>
    </source>
</evidence>
<dbReference type="InterPro" id="IPR005720">
    <property type="entry name" value="Dihydroorotate_DH_cat"/>
</dbReference>
<gene>
    <name evidence="7" type="ORF">HHI36_022354</name>
</gene>
<evidence type="ECO:0000259" key="6">
    <source>
        <dbReference type="Pfam" id="PF01180"/>
    </source>
</evidence>
<dbReference type="InterPro" id="IPR050074">
    <property type="entry name" value="DHO_dehydrogenase"/>
</dbReference>
<evidence type="ECO:0000256" key="4">
    <source>
        <dbReference type="ARBA" id="ARBA00022643"/>
    </source>
</evidence>
<protein>
    <recommendedName>
        <fullName evidence="6">Dihydroorotate dehydrogenase catalytic domain-containing protein</fullName>
    </recommendedName>
</protein>
<dbReference type="PANTHER" id="PTHR48109:SF4">
    <property type="entry name" value="DIHYDROOROTATE DEHYDROGENASE (QUINONE), MITOCHONDRIAL"/>
    <property type="match status" value="1"/>
</dbReference>
<dbReference type="Pfam" id="PF01180">
    <property type="entry name" value="DHO_dh"/>
    <property type="match status" value="1"/>
</dbReference>
<keyword evidence="5" id="KW-0560">Oxidoreductase</keyword>
<dbReference type="AlphaFoldDB" id="A0ABD2MZQ5"/>
<keyword evidence="3" id="KW-0285">Flavoprotein</keyword>
<reference evidence="7 8" key="1">
    <citation type="journal article" date="2021" name="BMC Biol.">
        <title>Horizontally acquired antibacterial genes associated with adaptive radiation of ladybird beetles.</title>
        <authorList>
            <person name="Li H.S."/>
            <person name="Tang X.F."/>
            <person name="Huang Y.H."/>
            <person name="Xu Z.Y."/>
            <person name="Chen M.L."/>
            <person name="Du X.Y."/>
            <person name="Qiu B.Y."/>
            <person name="Chen P.T."/>
            <person name="Zhang W."/>
            <person name="Slipinski A."/>
            <person name="Escalona H.E."/>
            <person name="Waterhouse R.M."/>
            <person name="Zwick A."/>
            <person name="Pang H."/>
        </authorList>
    </citation>
    <scope>NUCLEOTIDE SEQUENCE [LARGE SCALE GENOMIC DNA]</scope>
    <source>
        <strain evidence="7">SYSU2018</strain>
    </source>
</reference>
<feature type="domain" description="Dihydroorotate dehydrogenase catalytic" evidence="6">
    <location>
        <begin position="4"/>
        <end position="109"/>
    </location>
</feature>
<evidence type="ECO:0000256" key="2">
    <source>
        <dbReference type="ARBA" id="ARBA00004725"/>
    </source>
</evidence>
<dbReference type="EMBL" id="JABFTP020000042">
    <property type="protein sequence ID" value="KAL3271884.1"/>
    <property type="molecule type" value="Genomic_DNA"/>
</dbReference>
<dbReference type="GO" id="GO:0016491">
    <property type="term" value="F:oxidoreductase activity"/>
    <property type="evidence" value="ECO:0007669"/>
    <property type="project" value="UniProtKB-KW"/>
</dbReference>
<dbReference type="SUPFAM" id="SSF51395">
    <property type="entry name" value="FMN-linked oxidoreductases"/>
    <property type="match status" value="1"/>
</dbReference>
<organism evidence="7 8">
    <name type="scientific">Cryptolaemus montrouzieri</name>
    <dbReference type="NCBI Taxonomy" id="559131"/>
    <lineage>
        <taxon>Eukaryota</taxon>
        <taxon>Metazoa</taxon>
        <taxon>Ecdysozoa</taxon>
        <taxon>Arthropoda</taxon>
        <taxon>Hexapoda</taxon>
        <taxon>Insecta</taxon>
        <taxon>Pterygota</taxon>
        <taxon>Neoptera</taxon>
        <taxon>Endopterygota</taxon>
        <taxon>Coleoptera</taxon>
        <taxon>Polyphaga</taxon>
        <taxon>Cucujiformia</taxon>
        <taxon>Coccinelloidea</taxon>
        <taxon>Coccinellidae</taxon>
        <taxon>Scymninae</taxon>
        <taxon>Scymnini</taxon>
        <taxon>Cryptolaemus</taxon>
    </lineage>
</organism>
<dbReference type="PANTHER" id="PTHR48109">
    <property type="entry name" value="DIHYDROOROTATE DEHYDROGENASE (QUINONE), MITOCHONDRIAL-RELATED"/>
    <property type="match status" value="1"/>
</dbReference>
<keyword evidence="8" id="KW-1185">Reference proteome</keyword>
<keyword evidence="4" id="KW-0288">FMN</keyword>
<dbReference type="InterPro" id="IPR013785">
    <property type="entry name" value="Aldolase_TIM"/>
</dbReference>
<comment type="cofactor">
    <cofactor evidence="1">
        <name>FMN</name>
        <dbReference type="ChEBI" id="CHEBI:58210"/>
    </cofactor>
</comment>
<dbReference type="Gene3D" id="3.20.20.70">
    <property type="entry name" value="Aldolase class I"/>
    <property type="match status" value="1"/>
</dbReference>